<feature type="domain" description="Quinate/shikimate 5-dehydrogenase/glutamyl-tRNA reductase" evidence="9">
    <location>
        <begin position="119"/>
        <end position="194"/>
    </location>
</feature>
<dbReference type="EMBL" id="FNNH01000005">
    <property type="protein sequence ID" value="SDW21895.1"/>
    <property type="molecule type" value="Genomic_DNA"/>
</dbReference>
<dbReference type="GO" id="GO:0019632">
    <property type="term" value="P:shikimate metabolic process"/>
    <property type="evidence" value="ECO:0007669"/>
    <property type="project" value="InterPro"/>
</dbReference>
<evidence type="ECO:0000256" key="5">
    <source>
        <dbReference type="ARBA" id="ARBA00023002"/>
    </source>
</evidence>
<dbReference type="NCBIfam" id="NF001310">
    <property type="entry name" value="PRK00258.1-2"/>
    <property type="match status" value="1"/>
</dbReference>
<dbReference type="FunFam" id="3.40.50.10860:FF:000006">
    <property type="entry name" value="Shikimate dehydrogenase (NADP(+))"/>
    <property type="match status" value="1"/>
</dbReference>
<dbReference type="AlphaFoldDB" id="A0A1H2RRH7"/>
<dbReference type="GO" id="GO:0009073">
    <property type="term" value="P:aromatic amino acid family biosynthetic process"/>
    <property type="evidence" value="ECO:0007669"/>
    <property type="project" value="UniProtKB-KW"/>
</dbReference>
<evidence type="ECO:0000256" key="7">
    <source>
        <dbReference type="ARBA" id="ARBA00049442"/>
    </source>
</evidence>
<dbReference type="Gene3D" id="3.40.50.10860">
    <property type="entry name" value="Leucine Dehydrogenase, chain A, domain 1"/>
    <property type="match status" value="1"/>
</dbReference>
<comment type="similarity">
    <text evidence="8">Belongs to the shikimate dehydrogenase family.</text>
</comment>
<dbReference type="SUPFAM" id="SSF51735">
    <property type="entry name" value="NAD(P)-binding Rossmann-fold domains"/>
    <property type="match status" value="1"/>
</dbReference>
<dbReference type="RefSeq" id="WP_074665453.1">
    <property type="nucleotide sequence ID" value="NZ_FNNH01000005.1"/>
</dbReference>
<dbReference type="Gene3D" id="3.40.50.720">
    <property type="entry name" value="NAD(P)-binding Rossmann-like Domain"/>
    <property type="match status" value="1"/>
</dbReference>
<evidence type="ECO:0000256" key="6">
    <source>
        <dbReference type="ARBA" id="ARBA00023141"/>
    </source>
</evidence>
<dbReference type="InterPro" id="IPR046346">
    <property type="entry name" value="Aminoacid_DH-like_N_sf"/>
</dbReference>
<dbReference type="InterPro" id="IPR013708">
    <property type="entry name" value="Shikimate_DH-bd_N"/>
</dbReference>
<dbReference type="GO" id="GO:0005829">
    <property type="term" value="C:cytosol"/>
    <property type="evidence" value="ECO:0007669"/>
    <property type="project" value="TreeGrafter"/>
</dbReference>
<keyword evidence="3 8" id="KW-0028">Amino-acid biosynthesis</keyword>
<dbReference type="GO" id="GO:0008652">
    <property type="term" value="P:amino acid biosynthetic process"/>
    <property type="evidence" value="ECO:0007669"/>
    <property type="project" value="UniProtKB-KW"/>
</dbReference>
<proteinExistence type="inferred from homology"/>
<evidence type="ECO:0000259" key="10">
    <source>
        <dbReference type="Pfam" id="PF08501"/>
    </source>
</evidence>
<evidence type="ECO:0000259" key="9">
    <source>
        <dbReference type="Pfam" id="PF01488"/>
    </source>
</evidence>
<feature type="binding site" evidence="8">
    <location>
        <position position="103"/>
    </location>
    <ligand>
        <name>shikimate</name>
        <dbReference type="ChEBI" id="CHEBI:36208"/>
    </ligand>
</feature>
<feature type="active site" description="Proton acceptor" evidence="8">
    <location>
        <position position="66"/>
    </location>
</feature>
<dbReference type="Pfam" id="PF01488">
    <property type="entry name" value="Shikimate_DH"/>
    <property type="match status" value="1"/>
</dbReference>
<feature type="binding site" evidence="8">
    <location>
        <position position="62"/>
    </location>
    <ligand>
        <name>shikimate</name>
        <dbReference type="ChEBI" id="CHEBI:36208"/>
    </ligand>
</feature>
<keyword evidence="6 8" id="KW-0057">Aromatic amino acid biosynthesis</keyword>
<comment type="catalytic activity">
    <reaction evidence="7 8">
        <text>shikimate + NADP(+) = 3-dehydroshikimate + NADPH + H(+)</text>
        <dbReference type="Rhea" id="RHEA:17737"/>
        <dbReference type="ChEBI" id="CHEBI:15378"/>
        <dbReference type="ChEBI" id="CHEBI:16630"/>
        <dbReference type="ChEBI" id="CHEBI:36208"/>
        <dbReference type="ChEBI" id="CHEBI:57783"/>
        <dbReference type="ChEBI" id="CHEBI:58349"/>
        <dbReference type="EC" id="1.1.1.25"/>
    </reaction>
</comment>
<dbReference type="GO" id="GO:0004764">
    <property type="term" value="F:shikimate 3-dehydrogenase (NADP+) activity"/>
    <property type="evidence" value="ECO:0007669"/>
    <property type="project" value="UniProtKB-UniRule"/>
</dbReference>
<reference evidence="12 13" key="1">
    <citation type="submission" date="2016-10" db="EMBL/GenBank/DDBJ databases">
        <authorList>
            <person name="de Groot N.N."/>
        </authorList>
    </citation>
    <scope>NUCLEOTIDE SEQUENCE [LARGE SCALE GENOMIC DNA]</scope>
    <source>
        <strain evidence="12 13">Nm110</strain>
    </source>
</reference>
<feature type="domain" description="SDH C-terminal" evidence="11">
    <location>
        <begin position="240"/>
        <end position="267"/>
    </location>
</feature>
<feature type="binding site" evidence="8">
    <location>
        <position position="78"/>
    </location>
    <ligand>
        <name>NADP(+)</name>
        <dbReference type="ChEBI" id="CHEBI:58349"/>
    </ligand>
</feature>
<accession>A0A1H2RRH7</accession>
<comment type="pathway">
    <text evidence="1 8">Metabolic intermediate biosynthesis; chorismate biosynthesis; chorismate from D-erythrose 4-phosphate and phosphoenolpyruvate: step 4/7.</text>
</comment>
<gene>
    <name evidence="8" type="primary">aroE</name>
    <name evidence="12" type="ORF">SAMN05421882_100563</name>
</gene>
<feature type="binding site" evidence="8">
    <location>
        <begin position="128"/>
        <end position="132"/>
    </location>
    <ligand>
        <name>NADP(+)</name>
        <dbReference type="ChEBI" id="CHEBI:58349"/>
    </ligand>
</feature>
<dbReference type="GO" id="GO:0009423">
    <property type="term" value="P:chorismate biosynthetic process"/>
    <property type="evidence" value="ECO:0007669"/>
    <property type="project" value="UniProtKB-UniRule"/>
</dbReference>
<sequence>MPDFYAVIGNPIHHSKSPLIHKLFAQETRQDMQYEAILVPLDGFEPAVRAFQQRGGKGMNVTLPFKLEAYALSTRLTDRANAAQAVNTLKFNGNNDILGDNTDGAGLVQDIEINQRVAIAGKNILLMGAGGAARGTIMPLLTLKPRLLAIANRTKEKAQVLQRQFSAHGNVLSGHYHDFSGESFDIIINATSASLHDELPSLPEGIFSKESLAYDMMYSQELTPFLRFAQQQGVIKLVDGIGMLVEQAAESFFLWRGIRPETKKVIEMLKNKGH</sequence>
<feature type="binding site" evidence="8">
    <location>
        <begin position="152"/>
        <end position="157"/>
    </location>
    <ligand>
        <name>NADP(+)</name>
        <dbReference type="ChEBI" id="CHEBI:58349"/>
    </ligand>
</feature>
<feature type="binding site" evidence="8">
    <location>
        <begin position="15"/>
        <end position="17"/>
    </location>
    <ligand>
        <name>shikimate</name>
        <dbReference type="ChEBI" id="CHEBI:36208"/>
    </ligand>
</feature>
<comment type="function">
    <text evidence="8">Involved in the biosynthesis of the chorismate, which leads to the biosynthesis of aromatic amino acids. Catalyzes the reversible NADPH linked reduction of 3-dehydroshikimate (DHSA) to yield shikimate (SA).</text>
</comment>
<dbReference type="InterPro" id="IPR036291">
    <property type="entry name" value="NAD(P)-bd_dom_sf"/>
</dbReference>
<keyword evidence="4 8" id="KW-0521">NADP</keyword>
<feature type="binding site" evidence="8">
    <location>
        <position position="247"/>
    </location>
    <ligand>
        <name>shikimate</name>
        <dbReference type="ChEBI" id="CHEBI:36208"/>
    </ligand>
</feature>
<dbReference type="GO" id="GO:0050661">
    <property type="term" value="F:NADP binding"/>
    <property type="evidence" value="ECO:0007669"/>
    <property type="project" value="InterPro"/>
</dbReference>
<dbReference type="Pfam" id="PF08501">
    <property type="entry name" value="Shikimate_dh_N"/>
    <property type="match status" value="1"/>
</dbReference>
<dbReference type="PANTHER" id="PTHR21089">
    <property type="entry name" value="SHIKIMATE DEHYDROGENASE"/>
    <property type="match status" value="1"/>
</dbReference>
<feature type="domain" description="Shikimate dehydrogenase substrate binding N-terminal" evidence="10">
    <location>
        <begin position="7"/>
        <end position="89"/>
    </location>
</feature>
<dbReference type="EC" id="1.1.1.25" evidence="2 8"/>
<evidence type="ECO:0000259" key="11">
    <source>
        <dbReference type="Pfam" id="PF18317"/>
    </source>
</evidence>
<organism evidence="12 13">
    <name type="scientific">Nitrosomonas communis</name>
    <dbReference type="NCBI Taxonomy" id="44574"/>
    <lineage>
        <taxon>Bacteria</taxon>
        <taxon>Pseudomonadati</taxon>
        <taxon>Pseudomonadota</taxon>
        <taxon>Betaproteobacteria</taxon>
        <taxon>Nitrosomonadales</taxon>
        <taxon>Nitrosomonadaceae</taxon>
        <taxon>Nitrosomonas</taxon>
    </lineage>
</organism>
<dbReference type="Proteomes" id="UP000183454">
    <property type="component" value="Unassembled WGS sequence"/>
</dbReference>
<comment type="subunit">
    <text evidence="8">Homodimer.</text>
</comment>
<feature type="binding site" evidence="8">
    <location>
        <position position="218"/>
    </location>
    <ligand>
        <name>shikimate</name>
        <dbReference type="ChEBI" id="CHEBI:36208"/>
    </ligand>
</feature>
<dbReference type="Pfam" id="PF18317">
    <property type="entry name" value="SDH_C"/>
    <property type="match status" value="1"/>
</dbReference>
<dbReference type="NCBIfam" id="TIGR00507">
    <property type="entry name" value="aroE"/>
    <property type="match status" value="1"/>
</dbReference>
<feature type="binding site" evidence="8">
    <location>
        <position position="216"/>
    </location>
    <ligand>
        <name>NADP(+)</name>
        <dbReference type="ChEBI" id="CHEBI:58349"/>
    </ligand>
</feature>
<dbReference type="InterPro" id="IPR011342">
    <property type="entry name" value="Shikimate_DH"/>
</dbReference>
<evidence type="ECO:0000256" key="3">
    <source>
        <dbReference type="ARBA" id="ARBA00022605"/>
    </source>
</evidence>
<evidence type="ECO:0000256" key="8">
    <source>
        <dbReference type="HAMAP-Rule" id="MF_00222"/>
    </source>
</evidence>
<evidence type="ECO:0000256" key="4">
    <source>
        <dbReference type="ARBA" id="ARBA00022857"/>
    </source>
</evidence>
<dbReference type="InterPro" id="IPR022893">
    <property type="entry name" value="Shikimate_DH_fam"/>
</dbReference>
<feature type="binding site" evidence="8">
    <location>
        <position position="87"/>
    </location>
    <ligand>
        <name>shikimate</name>
        <dbReference type="ChEBI" id="CHEBI:36208"/>
    </ligand>
</feature>
<dbReference type="PANTHER" id="PTHR21089:SF1">
    <property type="entry name" value="BIFUNCTIONAL 3-DEHYDROQUINATE DEHYDRATASE_SHIKIMATE DEHYDROGENASE, CHLOROPLASTIC"/>
    <property type="match status" value="1"/>
</dbReference>
<dbReference type="InterPro" id="IPR041121">
    <property type="entry name" value="SDH_C"/>
</dbReference>
<feature type="binding site" evidence="8">
    <location>
        <position position="240"/>
    </location>
    <ligand>
        <name>NADP(+)</name>
        <dbReference type="ChEBI" id="CHEBI:58349"/>
    </ligand>
</feature>
<evidence type="ECO:0000313" key="12">
    <source>
        <dbReference type="EMBL" id="SDW21895.1"/>
    </source>
</evidence>
<dbReference type="SUPFAM" id="SSF53223">
    <property type="entry name" value="Aminoacid dehydrogenase-like, N-terminal domain"/>
    <property type="match status" value="1"/>
</dbReference>
<evidence type="ECO:0000256" key="1">
    <source>
        <dbReference type="ARBA" id="ARBA00004871"/>
    </source>
</evidence>
<protein>
    <recommendedName>
        <fullName evidence="2 8">Shikimate dehydrogenase (NADP(+))</fullName>
        <shortName evidence="8">SDH</shortName>
        <ecNumber evidence="2 8">1.1.1.25</ecNumber>
    </recommendedName>
</protein>
<dbReference type="HAMAP" id="MF_00222">
    <property type="entry name" value="Shikimate_DH_AroE"/>
    <property type="match status" value="1"/>
</dbReference>
<evidence type="ECO:0000256" key="2">
    <source>
        <dbReference type="ARBA" id="ARBA00012962"/>
    </source>
</evidence>
<dbReference type="InterPro" id="IPR006151">
    <property type="entry name" value="Shikm_DH/Glu-tRNA_Rdtase"/>
</dbReference>
<name>A0A1H2RRH7_9PROT</name>
<evidence type="ECO:0000313" key="13">
    <source>
        <dbReference type="Proteomes" id="UP000183454"/>
    </source>
</evidence>
<dbReference type="UniPathway" id="UPA00053">
    <property type="reaction ID" value="UER00087"/>
</dbReference>
<dbReference type="CDD" id="cd01065">
    <property type="entry name" value="NAD_bind_Shikimate_DH"/>
    <property type="match status" value="1"/>
</dbReference>
<keyword evidence="5 8" id="KW-0560">Oxidoreductase</keyword>